<comment type="caution">
    <text evidence="1">The sequence shown here is derived from an EMBL/GenBank/DDBJ whole genome shotgun (WGS) entry which is preliminary data.</text>
</comment>
<dbReference type="EMBL" id="QNRJ01000004">
    <property type="protein sequence ID" value="RBP05500.1"/>
    <property type="molecule type" value="Genomic_DNA"/>
</dbReference>
<name>A0A366EUX0_9BACI</name>
<dbReference type="AlphaFoldDB" id="A0A366EUX0"/>
<dbReference type="Proteomes" id="UP000252118">
    <property type="component" value="Unassembled WGS sequence"/>
</dbReference>
<protein>
    <submittedName>
        <fullName evidence="1">Uncharacterized protein</fullName>
    </submittedName>
</protein>
<reference evidence="1 2" key="1">
    <citation type="submission" date="2018-06" db="EMBL/GenBank/DDBJ databases">
        <title>Freshwater and sediment microbial communities from various areas in North America, analyzing microbe dynamics in response to fracking.</title>
        <authorList>
            <person name="Lamendella R."/>
        </authorList>
    </citation>
    <scope>NUCLEOTIDE SEQUENCE [LARGE SCALE GENOMIC DNA]</scope>
    <source>
        <strain evidence="1 2">97B</strain>
    </source>
</reference>
<evidence type="ECO:0000313" key="1">
    <source>
        <dbReference type="EMBL" id="RBP05500.1"/>
    </source>
</evidence>
<sequence length="106" mass="11913">MRGVKSYLLFLVDPVVGTALQLESSRFHEKPSQLPNYNKSTTMILQFSKKKMTKVIPTYFPSLAVFRVSSSMSDPIFPILPHPSLIAVATESEHKQLFLSSLLLCL</sequence>
<evidence type="ECO:0000313" key="2">
    <source>
        <dbReference type="Proteomes" id="UP000252118"/>
    </source>
</evidence>
<organism evidence="1 2">
    <name type="scientific">Rossellomorea aquimaris</name>
    <dbReference type="NCBI Taxonomy" id="189382"/>
    <lineage>
        <taxon>Bacteria</taxon>
        <taxon>Bacillati</taxon>
        <taxon>Bacillota</taxon>
        <taxon>Bacilli</taxon>
        <taxon>Bacillales</taxon>
        <taxon>Bacillaceae</taxon>
        <taxon>Rossellomorea</taxon>
    </lineage>
</organism>
<proteinExistence type="predicted"/>
<gene>
    <name evidence="1" type="ORF">DET59_104219</name>
</gene>
<accession>A0A366EUX0</accession>